<accession>A0A8H7CEZ9</accession>
<evidence type="ECO:0000313" key="2">
    <source>
        <dbReference type="EMBL" id="KAF7334001.1"/>
    </source>
</evidence>
<feature type="region of interest" description="Disordered" evidence="1">
    <location>
        <begin position="67"/>
        <end position="104"/>
    </location>
</feature>
<dbReference type="Proteomes" id="UP000620124">
    <property type="component" value="Unassembled WGS sequence"/>
</dbReference>
<reference evidence="2" key="1">
    <citation type="submission" date="2020-05" db="EMBL/GenBank/DDBJ databases">
        <title>Mycena genomes resolve the evolution of fungal bioluminescence.</title>
        <authorList>
            <person name="Tsai I.J."/>
        </authorList>
    </citation>
    <scope>NUCLEOTIDE SEQUENCE</scope>
    <source>
        <strain evidence="2">CCC161011</strain>
    </source>
</reference>
<evidence type="ECO:0000313" key="3">
    <source>
        <dbReference type="Proteomes" id="UP000620124"/>
    </source>
</evidence>
<sequence>MFSFGSWTNWVHQLLLGSRLDSRYDSRRFDLPLSTWPTRSITLRTPKEVKKLMMAGHIRFKIPKSHIQVTTEKSHDDEEDKSQIEICKPHKDDEDDEDDLPPLI</sequence>
<keyword evidence="3" id="KW-1185">Reference proteome</keyword>
<feature type="compositionally biased region" description="Acidic residues" evidence="1">
    <location>
        <begin position="93"/>
        <end position="104"/>
    </location>
</feature>
<evidence type="ECO:0000256" key="1">
    <source>
        <dbReference type="SAM" id="MobiDB-lite"/>
    </source>
</evidence>
<name>A0A8H7CEZ9_9AGAR</name>
<dbReference type="EMBL" id="JACAZI010000027">
    <property type="protein sequence ID" value="KAF7334001.1"/>
    <property type="molecule type" value="Genomic_DNA"/>
</dbReference>
<proteinExistence type="predicted"/>
<organism evidence="2 3">
    <name type="scientific">Mycena venus</name>
    <dbReference type="NCBI Taxonomy" id="2733690"/>
    <lineage>
        <taxon>Eukaryota</taxon>
        <taxon>Fungi</taxon>
        <taxon>Dikarya</taxon>
        <taxon>Basidiomycota</taxon>
        <taxon>Agaricomycotina</taxon>
        <taxon>Agaricomycetes</taxon>
        <taxon>Agaricomycetidae</taxon>
        <taxon>Agaricales</taxon>
        <taxon>Marasmiineae</taxon>
        <taxon>Mycenaceae</taxon>
        <taxon>Mycena</taxon>
    </lineage>
</organism>
<comment type="caution">
    <text evidence="2">The sequence shown here is derived from an EMBL/GenBank/DDBJ whole genome shotgun (WGS) entry which is preliminary data.</text>
</comment>
<gene>
    <name evidence="2" type="ORF">MVEN_02304700</name>
</gene>
<protein>
    <submittedName>
        <fullName evidence="2">Uncharacterized protein</fullName>
    </submittedName>
</protein>
<dbReference type="AlphaFoldDB" id="A0A8H7CEZ9"/>
<dbReference type="OrthoDB" id="3032208at2759"/>
<feature type="compositionally biased region" description="Basic and acidic residues" evidence="1">
    <location>
        <begin position="72"/>
        <end position="92"/>
    </location>
</feature>